<dbReference type="Pfam" id="PF07883">
    <property type="entry name" value="Cupin_2"/>
    <property type="match status" value="1"/>
</dbReference>
<sequence>MSVVTVSETASALPRAWSSTVLARVGTASVRVLRMDALPVEEERHDEAEALLVLDGCLELSVDGREVTVGPGGMYVVGAGVPHAVRPGSRGTLLIVDRD</sequence>
<protein>
    <recommendedName>
        <fullName evidence="1">Cupin type-2 domain-containing protein</fullName>
    </recommendedName>
</protein>
<keyword evidence="3" id="KW-1185">Reference proteome</keyword>
<organism evidence="2 3">
    <name type="scientific">Streptomyces globisporus</name>
    <dbReference type="NCBI Taxonomy" id="1908"/>
    <lineage>
        <taxon>Bacteria</taxon>
        <taxon>Bacillati</taxon>
        <taxon>Actinomycetota</taxon>
        <taxon>Actinomycetes</taxon>
        <taxon>Kitasatosporales</taxon>
        <taxon>Streptomycetaceae</taxon>
        <taxon>Streptomyces</taxon>
    </lineage>
</organism>
<accession>A0ABM9GR76</accession>
<feature type="domain" description="Cupin type-2" evidence="1">
    <location>
        <begin position="41"/>
        <end position="86"/>
    </location>
</feature>
<dbReference type="InterPro" id="IPR013096">
    <property type="entry name" value="Cupin_2"/>
</dbReference>
<evidence type="ECO:0000313" key="2">
    <source>
        <dbReference type="EMBL" id="CAH9413843.1"/>
    </source>
</evidence>
<dbReference type="InterPro" id="IPR014710">
    <property type="entry name" value="RmlC-like_jellyroll"/>
</dbReference>
<comment type="caution">
    <text evidence="2">The sequence shown here is derived from an EMBL/GenBank/DDBJ whole genome shotgun (WGS) entry which is preliminary data.</text>
</comment>
<evidence type="ECO:0000313" key="3">
    <source>
        <dbReference type="Proteomes" id="UP001154015"/>
    </source>
</evidence>
<dbReference type="Proteomes" id="UP001154015">
    <property type="component" value="Unassembled WGS sequence"/>
</dbReference>
<gene>
    <name evidence="2" type="ORF">SGL43_00842</name>
</gene>
<dbReference type="EMBL" id="CAKXYP010000002">
    <property type="protein sequence ID" value="CAH9413843.1"/>
    <property type="molecule type" value="Genomic_DNA"/>
</dbReference>
<evidence type="ECO:0000259" key="1">
    <source>
        <dbReference type="Pfam" id="PF07883"/>
    </source>
</evidence>
<name>A0ABM9GR76_STRGL</name>
<dbReference type="SUPFAM" id="SSF51182">
    <property type="entry name" value="RmlC-like cupins"/>
    <property type="match status" value="1"/>
</dbReference>
<proteinExistence type="predicted"/>
<dbReference type="RefSeq" id="WP_030798989.1">
    <property type="nucleotide sequence ID" value="NZ_BMTG01000001.1"/>
</dbReference>
<reference evidence="2" key="1">
    <citation type="submission" date="2022-03" db="EMBL/GenBank/DDBJ databases">
        <authorList>
            <person name="Leyn A S."/>
        </authorList>
    </citation>
    <scope>NUCLEOTIDE SEQUENCE</scope>
    <source>
        <strain evidence="2">Streptomyces globisporus 4-3</strain>
    </source>
</reference>
<dbReference type="InterPro" id="IPR011051">
    <property type="entry name" value="RmlC_Cupin_sf"/>
</dbReference>
<dbReference type="Gene3D" id="2.60.120.10">
    <property type="entry name" value="Jelly Rolls"/>
    <property type="match status" value="1"/>
</dbReference>